<protein>
    <recommendedName>
        <fullName evidence="5">Cyanophycinase</fullName>
        <ecNumber evidence="4">3.4.15.6</ecNumber>
    </recommendedName>
</protein>
<dbReference type="InterPro" id="IPR005320">
    <property type="entry name" value="Peptidase_S51"/>
</dbReference>
<dbReference type="CDD" id="cd03145">
    <property type="entry name" value="GAT1_cyanophycinase"/>
    <property type="match status" value="1"/>
</dbReference>
<dbReference type="SUPFAM" id="SSF52317">
    <property type="entry name" value="Class I glutamine amidotransferase-like"/>
    <property type="match status" value="1"/>
</dbReference>
<dbReference type="GO" id="GO:0006508">
    <property type="term" value="P:proteolysis"/>
    <property type="evidence" value="ECO:0007669"/>
    <property type="project" value="UniProtKB-KW"/>
</dbReference>
<comment type="catalytic activity">
    <reaction evidence="1">
        <text>[L-4-(L-arginin-2-N-yl)aspartate](n) + H2O = [L-4-(L-arginin-2-N-yl)aspartate](n-1) + L-4-(L-arginin-2-N-yl)aspartate</text>
        <dbReference type="Rhea" id="RHEA:12845"/>
        <dbReference type="Rhea" id="RHEA-COMP:13728"/>
        <dbReference type="Rhea" id="RHEA-COMP:13734"/>
        <dbReference type="ChEBI" id="CHEBI:15377"/>
        <dbReference type="ChEBI" id="CHEBI:137986"/>
        <dbReference type="ChEBI" id="CHEBI:137991"/>
        <dbReference type="EC" id="3.4.15.6"/>
    </reaction>
</comment>
<organism evidence="9">
    <name type="scientific">marine metagenome</name>
    <dbReference type="NCBI Taxonomy" id="408172"/>
    <lineage>
        <taxon>unclassified sequences</taxon>
        <taxon>metagenomes</taxon>
        <taxon>ecological metagenomes</taxon>
    </lineage>
</organism>
<accession>A0A383F3L4</accession>
<evidence type="ECO:0000256" key="4">
    <source>
        <dbReference type="ARBA" id="ARBA00013115"/>
    </source>
</evidence>
<comment type="similarity">
    <text evidence="3">Belongs to the peptidase S51 family.</text>
</comment>
<dbReference type="Gene3D" id="3.40.50.880">
    <property type="match status" value="1"/>
</dbReference>
<evidence type="ECO:0000256" key="7">
    <source>
        <dbReference type="ARBA" id="ARBA00022801"/>
    </source>
</evidence>
<dbReference type="InterPro" id="IPR029062">
    <property type="entry name" value="Class_I_gatase-like"/>
</dbReference>
<evidence type="ECO:0000256" key="6">
    <source>
        <dbReference type="ARBA" id="ARBA00022670"/>
    </source>
</evidence>
<evidence type="ECO:0000256" key="3">
    <source>
        <dbReference type="ARBA" id="ARBA00006534"/>
    </source>
</evidence>
<keyword evidence="6" id="KW-0645">Protease</keyword>
<dbReference type="Pfam" id="PF03575">
    <property type="entry name" value="Peptidase_S51"/>
    <property type="match status" value="1"/>
</dbReference>
<evidence type="ECO:0000313" key="9">
    <source>
        <dbReference type="EMBL" id="SVE62978.1"/>
    </source>
</evidence>
<feature type="non-terminal residue" evidence="9">
    <location>
        <position position="1"/>
    </location>
</feature>
<keyword evidence="7" id="KW-0378">Hydrolase</keyword>
<name>A0A383F3L4_9ZZZZ</name>
<dbReference type="EC" id="3.4.15.6" evidence="4"/>
<feature type="non-terminal residue" evidence="9">
    <location>
        <position position="143"/>
    </location>
</feature>
<reference evidence="9" key="1">
    <citation type="submission" date="2018-05" db="EMBL/GenBank/DDBJ databases">
        <authorList>
            <person name="Lanie J.A."/>
            <person name="Ng W.-L."/>
            <person name="Kazmierczak K.M."/>
            <person name="Andrzejewski T.M."/>
            <person name="Davidsen T.M."/>
            <person name="Wayne K.J."/>
            <person name="Tettelin H."/>
            <person name="Glass J.I."/>
            <person name="Rusch D."/>
            <person name="Podicherti R."/>
            <person name="Tsui H.-C.T."/>
            <person name="Winkler M.E."/>
        </authorList>
    </citation>
    <scope>NUCLEOTIDE SEQUENCE</scope>
</reference>
<evidence type="ECO:0000256" key="2">
    <source>
        <dbReference type="ARBA" id="ARBA00002039"/>
    </source>
</evidence>
<dbReference type="PANTHER" id="PTHR36175">
    <property type="entry name" value="CYANOPHYCINASE"/>
    <property type="match status" value="1"/>
</dbReference>
<dbReference type="NCBIfam" id="TIGR02069">
    <property type="entry name" value="cyanophycinase"/>
    <property type="match status" value="1"/>
</dbReference>
<dbReference type="PANTHER" id="PTHR36175:SF1">
    <property type="entry name" value="CYANOPHYCINASE"/>
    <property type="match status" value="1"/>
</dbReference>
<proteinExistence type="inferred from homology"/>
<dbReference type="EMBL" id="UINC01230728">
    <property type="protein sequence ID" value="SVE62978.1"/>
    <property type="molecule type" value="Genomic_DNA"/>
</dbReference>
<dbReference type="InterPro" id="IPR011811">
    <property type="entry name" value="Peptidase_S51_cyanophycinase"/>
</dbReference>
<gene>
    <name evidence="9" type="ORF">METZ01_LOCUS515832</name>
</gene>
<keyword evidence="8" id="KW-0720">Serine protease</keyword>
<dbReference type="AlphaFoldDB" id="A0A383F3L4"/>
<evidence type="ECO:0000256" key="8">
    <source>
        <dbReference type="ARBA" id="ARBA00022825"/>
    </source>
</evidence>
<dbReference type="GO" id="GO:0008236">
    <property type="term" value="F:serine-type peptidase activity"/>
    <property type="evidence" value="ECO:0007669"/>
    <property type="project" value="UniProtKB-KW"/>
</dbReference>
<comment type="function">
    <text evidence="2">Exopeptidase that catalyzes the hydrolytic cleavage of multi-L-arginyl-poly-L-aspartic acid (cyanophycin; a water-insoluble reserve polymer) into aspartate-arginine dipeptides.</text>
</comment>
<dbReference type="GO" id="GO:0008241">
    <property type="term" value="F:peptidyl-dipeptidase activity"/>
    <property type="evidence" value="ECO:0007669"/>
    <property type="project" value="UniProtKB-EC"/>
</dbReference>
<evidence type="ECO:0000256" key="5">
    <source>
        <dbReference type="ARBA" id="ARBA00015719"/>
    </source>
</evidence>
<sequence>VGGAEDKLRDAAILRRFLSLSGDDDARIAVIPTASQLEDTGARYETIFRDLGATDCTALPYVERGDANREDWHDVLEKATGVFFTGGNQLRISAILGGTRVAKTIRRLNAKGVPVGGTSAGAAILPEHMIAYGDKGGTPTAGM</sequence>
<evidence type="ECO:0000256" key="1">
    <source>
        <dbReference type="ARBA" id="ARBA00001092"/>
    </source>
</evidence>